<dbReference type="RefSeq" id="WP_125118276.1">
    <property type="nucleotide sequence ID" value="NZ_AP019309.1"/>
</dbReference>
<protein>
    <submittedName>
        <fullName evidence="1">Uncharacterized protein</fullName>
    </submittedName>
</protein>
<name>A0A3G9J413_9FIRM</name>
<dbReference type="AlphaFoldDB" id="A0A3G9J413"/>
<organism evidence="1 2">
    <name type="scientific">Intestinibaculum porci</name>
    <dbReference type="NCBI Taxonomy" id="2487118"/>
    <lineage>
        <taxon>Bacteria</taxon>
        <taxon>Bacillati</taxon>
        <taxon>Bacillota</taxon>
        <taxon>Erysipelotrichia</taxon>
        <taxon>Erysipelotrichales</taxon>
        <taxon>Erysipelotrichaceae</taxon>
        <taxon>Intestinibaculum</taxon>
    </lineage>
</organism>
<sequence>MEQSATVKTLHHTELMLKAAYIARADYHSDYDDRNYCWSKHDDSDLLYTSRLTPFKHVQQSFG</sequence>
<dbReference type="EMBL" id="AP019309">
    <property type="protein sequence ID" value="BBH25322.1"/>
    <property type="molecule type" value="Genomic_DNA"/>
</dbReference>
<keyword evidence="2" id="KW-1185">Reference proteome</keyword>
<dbReference type="Proteomes" id="UP000268059">
    <property type="component" value="Chromosome"/>
</dbReference>
<dbReference type="KEGG" id="ebm:SG0102_02560"/>
<evidence type="ECO:0000313" key="1">
    <source>
        <dbReference type="EMBL" id="BBH25322.1"/>
    </source>
</evidence>
<reference evidence="1 2" key="1">
    <citation type="submission" date="2018-11" db="EMBL/GenBank/DDBJ databases">
        <title>Novel Erysipelotrichaceae bacterium isolated from small intestine of a swine.</title>
        <authorList>
            <person name="Kim J.S."/>
            <person name="Choe H."/>
            <person name="Lee Y.R."/>
            <person name="Kim K.M."/>
            <person name="Park D.S."/>
        </authorList>
    </citation>
    <scope>NUCLEOTIDE SEQUENCE [LARGE SCALE GENOMIC DNA]</scope>
    <source>
        <strain evidence="1 2">SG0102</strain>
    </source>
</reference>
<dbReference type="InParanoid" id="A0A3G9J413"/>
<evidence type="ECO:0000313" key="2">
    <source>
        <dbReference type="Proteomes" id="UP000268059"/>
    </source>
</evidence>
<proteinExistence type="predicted"/>
<gene>
    <name evidence="1" type="ORF">SG0102_02560</name>
</gene>
<accession>A0A3G9J413</accession>